<evidence type="ECO:0000313" key="1">
    <source>
        <dbReference type="EMBL" id="CAG8506795.1"/>
    </source>
</evidence>
<comment type="caution">
    <text evidence="1">The sequence shown here is derived from an EMBL/GenBank/DDBJ whole genome shotgun (WGS) entry which is preliminary data.</text>
</comment>
<name>A0A9N9F2Y9_9GLOM</name>
<gene>
    <name evidence="1" type="ORF">POCULU_LOCUS2859</name>
</gene>
<accession>A0A9N9F2Y9</accession>
<sequence>MSANHLNDPIGNPVSKKADALATDLICDEYGVIRSLRKYLGASVETAKKLKTYNIQIVGMQIIAFPQQSTGIFVGEMIVAELVSYTVC</sequence>
<dbReference type="EMBL" id="CAJVPJ010000289">
    <property type="protein sequence ID" value="CAG8506795.1"/>
    <property type="molecule type" value="Genomic_DNA"/>
</dbReference>
<dbReference type="AlphaFoldDB" id="A0A9N9F2Y9"/>
<proteinExistence type="predicted"/>
<dbReference type="OrthoDB" id="2430857at2759"/>
<organism evidence="1 2">
    <name type="scientific">Paraglomus occultum</name>
    <dbReference type="NCBI Taxonomy" id="144539"/>
    <lineage>
        <taxon>Eukaryota</taxon>
        <taxon>Fungi</taxon>
        <taxon>Fungi incertae sedis</taxon>
        <taxon>Mucoromycota</taxon>
        <taxon>Glomeromycotina</taxon>
        <taxon>Glomeromycetes</taxon>
        <taxon>Paraglomerales</taxon>
        <taxon>Paraglomeraceae</taxon>
        <taxon>Paraglomus</taxon>
    </lineage>
</organism>
<reference evidence="1" key="1">
    <citation type="submission" date="2021-06" db="EMBL/GenBank/DDBJ databases">
        <authorList>
            <person name="Kallberg Y."/>
            <person name="Tangrot J."/>
            <person name="Rosling A."/>
        </authorList>
    </citation>
    <scope>NUCLEOTIDE SEQUENCE</scope>
    <source>
        <strain evidence="1">IA702</strain>
    </source>
</reference>
<protein>
    <submittedName>
        <fullName evidence="1">3191_t:CDS:1</fullName>
    </submittedName>
</protein>
<evidence type="ECO:0000313" key="2">
    <source>
        <dbReference type="Proteomes" id="UP000789572"/>
    </source>
</evidence>
<dbReference type="Proteomes" id="UP000789572">
    <property type="component" value="Unassembled WGS sequence"/>
</dbReference>
<keyword evidence="2" id="KW-1185">Reference proteome</keyword>